<accession>A0A6B9XPK9</accession>
<keyword evidence="1" id="KW-0496">Mitochondrion</keyword>
<evidence type="ECO:0000313" key="1">
    <source>
        <dbReference type="EMBL" id="QHR89854.1"/>
    </source>
</evidence>
<proteinExistence type="predicted"/>
<dbReference type="AlphaFoldDB" id="A0A6B9XPK9"/>
<sequence>MGRLRGFGYKERQAGCWYDRHCFEGLIPSHFSHSLGRKKEASIDRGWPKMLTIDTEFTIDPMFTIVLVLMVPLTELSHVMTELYHFISTGSQIFTLKIRRVCIDAGWP</sequence>
<geneLocation type="mitochondrion" evidence="1"/>
<dbReference type="EMBL" id="MK697699">
    <property type="protein sequence ID" value="QHR89854.1"/>
    <property type="molecule type" value="Genomic_DNA"/>
</dbReference>
<name>A0A6B9XPK9_PICSI</name>
<organism evidence="1">
    <name type="scientific">Picea sitchensis</name>
    <name type="common">Sitka spruce</name>
    <name type="synonym">Pinus sitchensis</name>
    <dbReference type="NCBI Taxonomy" id="3332"/>
    <lineage>
        <taxon>Eukaryota</taxon>
        <taxon>Viridiplantae</taxon>
        <taxon>Streptophyta</taxon>
        <taxon>Embryophyta</taxon>
        <taxon>Tracheophyta</taxon>
        <taxon>Spermatophyta</taxon>
        <taxon>Pinopsida</taxon>
        <taxon>Pinidae</taxon>
        <taxon>Conifers I</taxon>
        <taxon>Pinales</taxon>
        <taxon>Pinaceae</taxon>
        <taxon>Picea</taxon>
    </lineage>
</organism>
<protein>
    <submittedName>
        <fullName evidence="1">Uncharacterized protein</fullName>
    </submittedName>
</protein>
<gene>
    <name evidence="1" type="primary">orf03899</name>
    <name evidence="1" type="ORF">Q903MT_gene3876</name>
</gene>
<reference evidence="1" key="1">
    <citation type="submission" date="2019-03" db="EMBL/GenBank/DDBJ databases">
        <title>Largest Complete Mitochondrial Genome of a Gymnosperm, Sitka Spruce (Picea sitchensis), Indicates Complex Physical Structure.</title>
        <authorList>
            <person name="Jackman S.D."/>
            <person name="Coombe L."/>
            <person name="Warren R."/>
            <person name="Kirk H."/>
            <person name="Trinh E."/>
            <person name="McLeod T."/>
            <person name="Pleasance S."/>
            <person name="Pandoh P."/>
            <person name="Zhao Y."/>
            <person name="Coope R."/>
            <person name="Bousquet J."/>
            <person name="Bohlmann J.C."/>
            <person name="Jones S.J.M."/>
            <person name="Birol I."/>
        </authorList>
    </citation>
    <scope>NUCLEOTIDE SEQUENCE</scope>
    <source>
        <strain evidence="1">Q903</strain>
    </source>
</reference>